<dbReference type="EMBL" id="CM035424">
    <property type="protein sequence ID" value="KAH7351880.1"/>
    <property type="molecule type" value="Genomic_DNA"/>
</dbReference>
<comment type="caution">
    <text evidence="3">The sequence shown here is derived from an EMBL/GenBank/DDBJ whole genome shotgun (WGS) entry which is preliminary data.</text>
</comment>
<sequence>MTMGSLKQMLSLVSPIEFQALQDICEYNDITEGQLICAPETITSIEMFMQGIPQICCLSFFQHLVSLSLIQQSIPYIEGLHNCPCLEILRLNENLIKRLDGLESCTRLRELYLHSNKIEHIKNISHLTDLEVLWLANNSIHEIGGLEHCVHLKELNVAQNPIKQVGEISKLKSLERLNAAATNIGSFKETFQACESSWFGTIKSIWLDYLHERLPSCQSYAFFGISDFQITNGEQAQFLCSTTIRHMSSFVCRAYSFWMQSV</sequence>
<accession>A0A8T2SII3</accession>
<dbReference type="Gene3D" id="3.80.10.10">
    <property type="entry name" value="Ribonuclease Inhibitor"/>
    <property type="match status" value="1"/>
</dbReference>
<keyword evidence="4" id="KW-1185">Reference proteome</keyword>
<gene>
    <name evidence="3" type="ORF">KP509_19G018600</name>
</gene>
<evidence type="ECO:0000313" key="3">
    <source>
        <dbReference type="EMBL" id="KAH7351880.1"/>
    </source>
</evidence>
<evidence type="ECO:0000256" key="2">
    <source>
        <dbReference type="ARBA" id="ARBA00022737"/>
    </source>
</evidence>
<dbReference type="AlphaFoldDB" id="A0A8T2SII3"/>
<dbReference type="InterPro" id="IPR032675">
    <property type="entry name" value="LRR_dom_sf"/>
</dbReference>
<keyword evidence="2" id="KW-0677">Repeat</keyword>
<dbReference type="Pfam" id="PF12799">
    <property type="entry name" value="LRR_4"/>
    <property type="match status" value="2"/>
</dbReference>
<dbReference type="SUPFAM" id="SSF52058">
    <property type="entry name" value="L domain-like"/>
    <property type="match status" value="1"/>
</dbReference>
<name>A0A8T2SII3_CERRI</name>
<dbReference type="InterPro" id="IPR050836">
    <property type="entry name" value="SDS22/Internalin_LRR"/>
</dbReference>
<dbReference type="PROSITE" id="PS51450">
    <property type="entry name" value="LRR"/>
    <property type="match status" value="4"/>
</dbReference>
<dbReference type="InterPro" id="IPR025875">
    <property type="entry name" value="Leu-rich_rpt_4"/>
</dbReference>
<dbReference type="PANTHER" id="PTHR46652:SF8">
    <property type="entry name" value="LEUCINE RICH REPEAT CONTAINING 23"/>
    <property type="match status" value="1"/>
</dbReference>
<evidence type="ECO:0000313" key="4">
    <source>
        <dbReference type="Proteomes" id="UP000825935"/>
    </source>
</evidence>
<dbReference type="Proteomes" id="UP000825935">
    <property type="component" value="Chromosome 19"/>
</dbReference>
<keyword evidence="1" id="KW-0433">Leucine-rich repeat</keyword>
<evidence type="ECO:0000256" key="1">
    <source>
        <dbReference type="ARBA" id="ARBA00022614"/>
    </source>
</evidence>
<dbReference type="InterPro" id="IPR001611">
    <property type="entry name" value="Leu-rich_rpt"/>
</dbReference>
<reference evidence="3" key="1">
    <citation type="submission" date="2021-08" db="EMBL/GenBank/DDBJ databases">
        <title>WGS assembly of Ceratopteris richardii.</title>
        <authorList>
            <person name="Marchant D.B."/>
            <person name="Chen G."/>
            <person name="Jenkins J."/>
            <person name="Shu S."/>
            <person name="Leebens-Mack J."/>
            <person name="Grimwood J."/>
            <person name="Schmutz J."/>
            <person name="Soltis P."/>
            <person name="Soltis D."/>
            <person name="Chen Z.-H."/>
        </authorList>
    </citation>
    <scope>NUCLEOTIDE SEQUENCE</scope>
    <source>
        <strain evidence="3">Whitten #5841</strain>
        <tissue evidence="3">Leaf</tissue>
    </source>
</reference>
<organism evidence="3 4">
    <name type="scientific">Ceratopteris richardii</name>
    <name type="common">Triangle waterfern</name>
    <dbReference type="NCBI Taxonomy" id="49495"/>
    <lineage>
        <taxon>Eukaryota</taxon>
        <taxon>Viridiplantae</taxon>
        <taxon>Streptophyta</taxon>
        <taxon>Embryophyta</taxon>
        <taxon>Tracheophyta</taxon>
        <taxon>Polypodiopsida</taxon>
        <taxon>Polypodiidae</taxon>
        <taxon>Polypodiales</taxon>
        <taxon>Pteridineae</taxon>
        <taxon>Pteridaceae</taxon>
        <taxon>Parkerioideae</taxon>
        <taxon>Ceratopteris</taxon>
    </lineage>
</organism>
<dbReference type="SMART" id="SM00365">
    <property type="entry name" value="LRR_SD22"/>
    <property type="match status" value="5"/>
</dbReference>
<dbReference type="OrthoDB" id="1517790at2759"/>
<protein>
    <submittedName>
        <fullName evidence="3">Uncharacterized protein</fullName>
    </submittedName>
</protein>
<proteinExistence type="predicted"/>
<dbReference type="PANTHER" id="PTHR46652">
    <property type="entry name" value="LEUCINE-RICH REPEAT AND IQ DOMAIN-CONTAINING PROTEIN 1-RELATED"/>
    <property type="match status" value="1"/>
</dbReference>